<evidence type="ECO:0000256" key="1">
    <source>
        <dbReference type="SAM" id="MobiDB-lite"/>
    </source>
</evidence>
<accession>A0A9I9E2S7</accession>
<reference evidence="2" key="1">
    <citation type="submission" date="2023-03" db="UniProtKB">
        <authorList>
            <consortium name="EnsemblPlants"/>
        </authorList>
    </citation>
    <scope>IDENTIFICATION</scope>
</reference>
<proteinExistence type="predicted"/>
<organism evidence="2">
    <name type="scientific">Cucumis melo</name>
    <name type="common">Muskmelon</name>
    <dbReference type="NCBI Taxonomy" id="3656"/>
    <lineage>
        <taxon>Eukaryota</taxon>
        <taxon>Viridiplantae</taxon>
        <taxon>Streptophyta</taxon>
        <taxon>Embryophyta</taxon>
        <taxon>Tracheophyta</taxon>
        <taxon>Spermatophyta</taxon>
        <taxon>Magnoliopsida</taxon>
        <taxon>eudicotyledons</taxon>
        <taxon>Gunneridae</taxon>
        <taxon>Pentapetalae</taxon>
        <taxon>rosids</taxon>
        <taxon>fabids</taxon>
        <taxon>Cucurbitales</taxon>
        <taxon>Cucurbitaceae</taxon>
        <taxon>Benincaseae</taxon>
        <taxon>Cucumis</taxon>
    </lineage>
</organism>
<dbReference type="EnsemblPlants" id="MELO3C027822.2.1">
    <property type="protein sequence ID" value="MELO3C027822.2.1"/>
    <property type="gene ID" value="MELO3C027822.2"/>
</dbReference>
<dbReference type="AlphaFoldDB" id="A0A9I9E2S7"/>
<evidence type="ECO:0000313" key="2">
    <source>
        <dbReference type="EnsemblPlants" id="MELO3C027822.2.1"/>
    </source>
</evidence>
<name>A0A9I9E2S7_CUCME</name>
<dbReference type="Gramene" id="MELO3C027822.2.1">
    <property type="protein sequence ID" value="MELO3C027822.2.1"/>
    <property type="gene ID" value="MELO3C027822.2"/>
</dbReference>
<feature type="region of interest" description="Disordered" evidence="1">
    <location>
        <begin position="64"/>
        <end position="84"/>
    </location>
</feature>
<protein>
    <submittedName>
        <fullName evidence="2">Uncharacterized protein</fullName>
    </submittedName>
</protein>
<sequence>YGSRLGWDSRLGLASHRRLQDSSSTIVEGSSSVAWRTVQLASTRRTANRRDVRRWKRMDSGGVSWVRSGDLEGPTAKPNGSEGN</sequence>